<accession>A0A5R9PB81</accession>
<reference evidence="1 2" key="1">
    <citation type="submission" date="2019-04" db="EMBL/GenBank/DDBJ databases">
        <authorList>
            <person name="Grouzdev D.S."/>
            <person name="Nazina T.N."/>
        </authorList>
    </citation>
    <scope>NUCLEOTIDE SEQUENCE [LARGE SCALE GENOMIC DNA]</scope>
    <source>
        <strain evidence="1 2">SHC 3-19</strain>
    </source>
</reference>
<dbReference type="PANTHER" id="PTHR36152:SF5">
    <property type="entry name" value="PROTEIN HCP1"/>
    <property type="match status" value="1"/>
</dbReference>
<dbReference type="NCBIfam" id="TIGR03344">
    <property type="entry name" value="VI_effect_Hcp1"/>
    <property type="match status" value="1"/>
</dbReference>
<sequence>MASDYLLELDGIKGESLDEKHKDKIEIDSFSWGVSNAGNMGRGSGGGTGKADFQDLTFTKQTDKASPLLVKAAASGEHIKKAVLTARKAGGKGGQVEYFKITLEDVMVSSFTTGGNAGGSSIPVDAFSLNYTKMKYEYMPQKADGSLEGAIIAQYDRALNKAT</sequence>
<dbReference type="PANTHER" id="PTHR36152">
    <property type="entry name" value="CYTOPLASMIC PROTEIN-RELATED"/>
    <property type="match status" value="1"/>
</dbReference>
<organism evidence="1 2">
    <name type="scientific">Thermomonas fusca</name>
    <dbReference type="NCBI Taxonomy" id="215690"/>
    <lineage>
        <taxon>Bacteria</taxon>
        <taxon>Pseudomonadati</taxon>
        <taxon>Pseudomonadota</taxon>
        <taxon>Gammaproteobacteria</taxon>
        <taxon>Lysobacterales</taxon>
        <taxon>Lysobacteraceae</taxon>
        <taxon>Thermomonas</taxon>
    </lineage>
</organism>
<evidence type="ECO:0000313" key="2">
    <source>
        <dbReference type="Proteomes" id="UP000308508"/>
    </source>
</evidence>
<dbReference type="EMBL" id="SROY01000007">
    <property type="protein sequence ID" value="TLX20791.1"/>
    <property type="molecule type" value="Genomic_DNA"/>
</dbReference>
<dbReference type="STRING" id="1123377.GCA_000423885_02877"/>
<dbReference type="Gene3D" id="2.30.110.20">
    <property type="entry name" value="Hcp1-like"/>
    <property type="match status" value="1"/>
</dbReference>
<dbReference type="InterPro" id="IPR008514">
    <property type="entry name" value="T6SS_Hcp"/>
</dbReference>
<dbReference type="AlphaFoldDB" id="A0A5R9PB81"/>
<dbReference type="Proteomes" id="UP000308508">
    <property type="component" value="Unassembled WGS sequence"/>
</dbReference>
<name>A0A5R9PB81_9GAMM</name>
<dbReference type="RefSeq" id="WP_028840199.1">
    <property type="nucleotide sequence ID" value="NZ_SROY01000007.1"/>
</dbReference>
<gene>
    <name evidence="1" type="ORF">E5S66_12435</name>
</gene>
<keyword evidence="2" id="KW-1185">Reference proteome</keyword>
<dbReference type="InterPro" id="IPR053165">
    <property type="entry name" value="HSI-I_assembly_Hcp1"/>
</dbReference>
<proteinExistence type="predicted"/>
<protein>
    <submittedName>
        <fullName evidence="1">Type VI secretion system tube protein Hcp</fullName>
    </submittedName>
</protein>
<dbReference type="InterPro" id="IPR036624">
    <property type="entry name" value="Hcp1-lik_sf"/>
</dbReference>
<evidence type="ECO:0000313" key="1">
    <source>
        <dbReference type="EMBL" id="TLX20791.1"/>
    </source>
</evidence>
<dbReference type="SUPFAM" id="SSF141452">
    <property type="entry name" value="Hcp1-like"/>
    <property type="match status" value="1"/>
</dbReference>
<dbReference type="Pfam" id="PF05638">
    <property type="entry name" value="T6SS_HCP"/>
    <property type="match status" value="1"/>
</dbReference>
<comment type="caution">
    <text evidence="1">The sequence shown here is derived from an EMBL/GenBank/DDBJ whole genome shotgun (WGS) entry which is preliminary data.</text>
</comment>